<comment type="caution">
    <text evidence="1">The sequence shown here is derived from an EMBL/GenBank/DDBJ whole genome shotgun (WGS) entry which is preliminary data.</text>
</comment>
<proteinExistence type="predicted"/>
<gene>
    <name evidence="1" type="ORF">NUW54_g11389</name>
</gene>
<reference evidence="1" key="1">
    <citation type="submission" date="2022-08" db="EMBL/GenBank/DDBJ databases">
        <title>Genome Sequence of Pycnoporus sanguineus.</title>
        <authorList>
            <person name="Buettner E."/>
        </authorList>
    </citation>
    <scope>NUCLEOTIDE SEQUENCE</scope>
    <source>
        <strain evidence="1">CG-C14</strain>
    </source>
</reference>
<evidence type="ECO:0000313" key="2">
    <source>
        <dbReference type="Proteomes" id="UP001144978"/>
    </source>
</evidence>
<organism evidence="1 2">
    <name type="scientific">Trametes sanguinea</name>
    <dbReference type="NCBI Taxonomy" id="158606"/>
    <lineage>
        <taxon>Eukaryota</taxon>
        <taxon>Fungi</taxon>
        <taxon>Dikarya</taxon>
        <taxon>Basidiomycota</taxon>
        <taxon>Agaricomycotina</taxon>
        <taxon>Agaricomycetes</taxon>
        <taxon>Polyporales</taxon>
        <taxon>Polyporaceae</taxon>
        <taxon>Trametes</taxon>
    </lineage>
</organism>
<name>A0ACC1NGY8_9APHY</name>
<dbReference type="EMBL" id="JANSHE010004426">
    <property type="protein sequence ID" value="KAJ2977679.1"/>
    <property type="molecule type" value="Genomic_DNA"/>
</dbReference>
<accession>A0ACC1NGY8</accession>
<sequence>MPGVRDIRCVLPETLVEFCARADRDEWNCSAEAFISAYASHLKRSGKLEVPTWVDLVKTGSFKELAPYDPDWYYVRAGP</sequence>
<keyword evidence="2" id="KW-1185">Reference proteome</keyword>
<dbReference type="Proteomes" id="UP001144978">
    <property type="component" value="Unassembled WGS sequence"/>
</dbReference>
<evidence type="ECO:0000313" key="1">
    <source>
        <dbReference type="EMBL" id="KAJ2977679.1"/>
    </source>
</evidence>
<protein>
    <submittedName>
        <fullName evidence="1">Uncharacterized protein</fullName>
    </submittedName>
</protein>